<comment type="caution">
    <text evidence="4">The sequence shown here is derived from an EMBL/GenBank/DDBJ whole genome shotgun (WGS) entry which is preliminary data.</text>
</comment>
<reference evidence="4" key="1">
    <citation type="submission" date="2023-06" db="EMBL/GenBank/DDBJ databases">
        <title>Genomic of Parafulvivirga corallium.</title>
        <authorList>
            <person name="Wang G."/>
        </authorList>
    </citation>
    <scope>NUCLEOTIDE SEQUENCE</scope>
    <source>
        <strain evidence="4">BMA10</strain>
    </source>
</reference>
<evidence type="ECO:0000259" key="2">
    <source>
        <dbReference type="PROSITE" id="PS50110"/>
    </source>
</evidence>
<keyword evidence="1" id="KW-0597">Phosphoprotein</keyword>
<dbReference type="Pfam" id="PF04397">
    <property type="entry name" value="LytTR"/>
    <property type="match status" value="1"/>
</dbReference>
<dbReference type="Gene3D" id="3.40.50.2300">
    <property type="match status" value="1"/>
</dbReference>
<dbReference type="InterPro" id="IPR011006">
    <property type="entry name" value="CheY-like_superfamily"/>
</dbReference>
<dbReference type="Gene3D" id="2.40.50.1020">
    <property type="entry name" value="LytTr DNA-binding domain"/>
    <property type="match status" value="1"/>
</dbReference>
<dbReference type="Proteomes" id="UP001172082">
    <property type="component" value="Unassembled WGS sequence"/>
</dbReference>
<dbReference type="InterPro" id="IPR051271">
    <property type="entry name" value="2C-system_Tx_regulators"/>
</dbReference>
<dbReference type="RefSeq" id="WP_346752377.1">
    <property type="nucleotide sequence ID" value="NZ_JAUJEA010000004.1"/>
</dbReference>
<dbReference type="InterPro" id="IPR007492">
    <property type="entry name" value="LytTR_DNA-bd_dom"/>
</dbReference>
<accession>A0ABT8KQS1</accession>
<dbReference type="InterPro" id="IPR001789">
    <property type="entry name" value="Sig_transdc_resp-reg_receiver"/>
</dbReference>
<feature type="domain" description="HTH LytTR-type" evidence="3">
    <location>
        <begin position="136"/>
        <end position="234"/>
    </location>
</feature>
<evidence type="ECO:0000259" key="3">
    <source>
        <dbReference type="PROSITE" id="PS50930"/>
    </source>
</evidence>
<evidence type="ECO:0000313" key="4">
    <source>
        <dbReference type="EMBL" id="MDN5202352.1"/>
    </source>
</evidence>
<keyword evidence="5" id="KW-1185">Reference proteome</keyword>
<evidence type="ECO:0000313" key="5">
    <source>
        <dbReference type="Proteomes" id="UP001172082"/>
    </source>
</evidence>
<keyword evidence="4" id="KW-0238">DNA-binding</keyword>
<dbReference type="SMART" id="SM00448">
    <property type="entry name" value="REC"/>
    <property type="match status" value="1"/>
</dbReference>
<feature type="modified residue" description="4-aspartylphosphate" evidence="1">
    <location>
        <position position="56"/>
    </location>
</feature>
<dbReference type="PANTHER" id="PTHR45526">
    <property type="entry name" value="TRANSCRIPTIONAL REGULATORY PROTEIN DPIA"/>
    <property type="match status" value="1"/>
</dbReference>
<dbReference type="PROSITE" id="PS50110">
    <property type="entry name" value="RESPONSE_REGULATORY"/>
    <property type="match status" value="1"/>
</dbReference>
<gene>
    <name evidence="4" type="ORF">QQ008_13280</name>
</gene>
<dbReference type="PANTHER" id="PTHR45526:SF1">
    <property type="entry name" value="TRANSCRIPTIONAL REGULATORY PROTEIN DCUR-RELATED"/>
    <property type="match status" value="1"/>
</dbReference>
<organism evidence="4 5">
    <name type="scientific">Splendidivirga corallicola</name>
    <dbReference type="NCBI Taxonomy" id="3051826"/>
    <lineage>
        <taxon>Bacteria</taxon>
        <taxon>Pseudomonadati</taxon>
        <taxon>Bacteroidota</taxon>
        <taxon>Cytophagia</taxon>
        <taxon>Cytophagales</taxon>
        <taxon>Splendidivirgaceae</taxon>
        <taxon>Splendidivirga</taxon>
    </lineage>
</organism>
<proteinExistence type="predicted"/>
<dbReference type="EMBL" id="JAUJEA010000004">
    <property type="protein sequence ID" value="MDN5202352.1"/>
    <property type="molecule type" value="Genomic_DNA"/>
</dbReference>
<feature type="domain" description="Response regulatory" evidence="2">
    <location>
        <begin position="5"/>
        <end position="116"/>
    </location>
</feature>
<dbReference type="PROSITE" id="PS50930">
    <property type="entry name" value="HTH_LYTTR"/>
    <property type="match status" value="1"/>
</dbReference>
<dbReference type="Pfam" id="PF00072">
    <property type="entry name" value="Response_reg"/>
    <property type="match status" value="1"/>
</dbReference>
<name>A0ABT8KQS1_9BACT</name>
<sequence length="236" mass="27342">MSQFKCFIIDDEPLAIDVLVAHLKKLPQFEIAGKFTEPLLAFSKLKTEQVDLLFLDIEMPDINGLELIKILQQKPEIIITTAYREFAVEGFELDVLDYLVKPIAFDRFLKAIDKFQNKVGPKVTATFSPEESHEYIVVRADRKHLKISLNNIKYVEGLKDYVKIFLEDGEIFTKMSIGNFEHLLPSDQFIRVHKSFIVAKNKITAYTAFDVEIGEKEIPISRTYKELFRLTMKKSF</sequence>
<dbReference type="SMART" id="SM00850">
    <property type="entry name" value="LytTR"/>
    <property type="match status" value="1"/>
</dbReference>
<dbReference type="SUPFAM" id="SSF52172">
    <property type="entry name" value="CheY-like"/>
    <property type="match status" value="1"/>
</dbReference>
<dbReference type="GO" id="GO:0003677">
    <property type="term" value="F:DNA binding"/>
    <property type="evidence" value="ECO:0007669"/>
    <property type="project" value="UniProtKB-KW"/>
</dbReference>
<protein>
    <submittedName>
        <fullName evidence="4">LytTR family DNA-binding domain-containing protein</fullName>
    </submittedName>
</protein>
<evidence type="ECO:0000256" key="1">
    <source>
        <dbReference type="PROSITE-ProRule" id="PRU00169"/>
    </source>
</evidence>